<sequence length="247" mass="27215">MERVAIIYNPASGKRKLSKFIHTITSTLRNQFQDVRLYQTEKEGDATCIVNQVGSSVDYVIAAGGDGTVNEIVNAICLLDHRPTLAIIPGGTSNDFSRAIGMSQNPLKATDQLLEKQLRDVDVGKADDSYFLNFWGIGLVTEVAQNVDSDAKENFGQLAYYIRTAQTMGQAKPFHVQLDAGSVRIDEEVVMMIVGNGMFTGGVNVFFPKADIQDGMLDVILIKETSVQVFWSMLQSKLVQEPSIEEE</sequence>
<dbReference type="InterPro" id="IPR017438">
    <property type="entry name" value="ATP-NAD_kinase_N"/>
</dbReference>
<keyword evidence="7" id="KW-0067">ATP-binding</keyword>
<evidence type="ECO:0000256" key="3">
    <source>
        <dbReference type="ARBA" id="ARBA00022516"/>
    </source>
</evidence>
<keyword evidence="5" id="KW-0547">Nucleotide-binding</keyword>
<dbReference type="Pfam" id="PF19279">
    <property type="entry name" value="YegS_C"/>
    <property type="match status" value="1"/>
</dbReference>
<evidence type="ECO:0000256" key="7">
    <source>
        <dbReference type="ARBA" id="ARBA00022840"/>
    </source>
</evidence>
<comment type="caution">
    <text evidence="12">The sequence shown here is derived from an EMBL/GenBank/DDBJ whole genome shotgun (WGS) entry which is preliminary data.</text>
</comment>
<reference evidence="12" key="1">
    <citation type="submission" date="2019-11" db="EMBL/GenBank/DDBJ databases">
        <authorList>
            <person name="Li J."/>
        </authorList>
    </citation>
    <scope>NUCLEOTIDE SEQUENCE</scope>
    <source>
        <strain evidence="12">B6B</strain>
    </source>
</reference>
<dbReference type="InterPro" id="IPR050187">
    <property type="entry name" value="Lipid_Phosphate_FormReg"/>
</dbReference>
<keyword evidence="4" id="KW-0808">Transferase</keyword>
<dbReference type="PANTHER" id="PTHR12358">
    <property type="entry name" value="SPHINGOSINE KINASE"/>
    <property type="match status" value="1"/>
</dbReference>
<dbReference type="Pfam" id="PF00781">
    <property type="entry name" value="DAGK_cat"/>
    <property type="match status" value="1"/>
</dbReference>
<gene>
    <name evidence="12" type="ORF">GH741_04800</name>
</gene>
<dbReference type="NCBIfam" id="TIGR00147">
    <property type="entry name" value="YegS/Rv2252/BmrU family lipid kinase"/>
    <property type="match status" value="1"/>
</dbReference>
<protein>
    <submittedName>
        <fullName evidence="12">YegS/Rv2252/BmrU family lipid kinase</fullName>
    </submittedName>
</protein>
<dbReference type="PANTHER" id="PTHR12358:SF107">
    <property type="entry name" value="LIPID KINASE BMRU-RELATED"/>
    <property type="match status" value="1"/>
</dbReference>
<dbReference type="SUPFAM" id="SSF111331">
    <property type="entry name" value="NAD kinase/diacylglycerol kinase-like"/>
    <property type="match status" value="1"/>
</dbReference>
<dbReference type="GO" id="GO:0008654">
    <property type="term" value="P:phospholipid biosynthetic process"/>
    <property type="evidence" value="ECO:0007669"/>
    <property type="project" value="UniProtKB-KW"/>
</dbReference>
<evidence type="ECO:0000256" key="1">
    <source>
        <dbReference type="ARBA" id="ARBA00001946"/>
    </source>
</evidence>
<evidence type="ECO:0000256" key="5">
    <source>
        <dbReference type="ARBA" id="ARBA00022741"/>
    </source>
</evidence>
<dbReference type="SMART" id="SM00046">
    <property type="entry name" value="DAGKc"/>
    <property type="match status" value="1"/>
</dbReference>
<dbReference type="Gene3D" id="2.60.200.40">
    <property type="match status" value="1"/>
</dbReference>
<feature type="domain" description="DAGKc" evidence="11">
    <location>
        <begin position="1"/>
        <end position="130"/>
    </location>
</feature>
<dbReference type="GO" id="GO:0005886">
    <property type="term" value="C:plasma membrane"/>
    <property type="evidence" value="ECO:0007669"/>
    <property type="project" value="TreeGrafter"/>
</dbReference>
<evidence type="ECO:0000313" key="13">
    <source>
        <dbReference type="Proteomes" id="UP000799092"/>
    </source>
</evidence>
<evidence type="ECO:0000256" key="8">
    <source>
        <dbReference type="ARBA" id="ARBA00023098"/>
    </source>
</evidence>
<keyword evidence="8" id="KW-0443">Lipid metabolism</keyword>
<organism evidence="12 13">
    <name type="scientific">Aquibacillus halophilus</name>
    <dbReference type="NCBI Taxonomy" id="930132"/>
    <lineage>
        <taxon>Bacteria</taxon>
        <taxon>Bacillati</taxon>
        <taxon>Bacillota</taxon>
        <taxon>Bacilli</taxon>
        <taxon>Bacillales</taxon>
        <taxon>Bacillaceae</taxon>
        <taxon>Aquibacillus</taxon>
    </lineage>
</organism>
<dbReference type="InterPro" id="IPR001206">
    <property type="entry name" value="Diacylglycerol_kinase_cat_dom"/>
</dbReference>
<keyword evidence="9" id="KW-0594">Phospholipid biosynthesis</keyword>
<evidence type="ECO:0000259" key="11">
    <source>
        <dbReference type="PROSITE" id="PS50146"/>
    </source>
</evidence>
<dbReference type="GO" id="GO:0005524">
    <property type="term" value="F:ATP binding"/>
    <property type="evidence" value="ECO:0007669"/>
    <property type="project" value="UniProtKB-KW"/>
</dbReference>
<dbReference type="EMBL" id="WJNG01000003">
    <property type="protein sequence ID" value="MRH41993.1"/>
    <property type="molecule type" value="Genomic_DNA"/>
</dbReference>
<keyword evidence="3" id="KW-0444">Lipid biosynthesis</keyword>
<evidence type="ECO:0000256" key="2">
    <source>
        <dbReference type="ARBA" id="ARBA00005983"/>
    </source>
</evidence>
<proteinExistence type="inferred from homology"/>
<evidence type="ECO:0000313" key="12">
    <source>
        <dbReference type="EMBL" id="MRH41993.1"/>
    </source>
</evidence>
<evidence type="ECO:0000256" key="10">
    <source>
        <dbReference type="ARBA" id="ARBA00023264"/>
    </source>
</evidence>
<dbReference type="AlphaFoldDB" id="A0A6A8D8A7"/>
<evidence type="ECO:0000256" key="9">
    <source>
        <dbReference type="ARBA" id="ARBA00023209"/>
    </source>
</evidence>
<dbReference type="InterPro" id="IPR005218">
    <property type="entry name" value="Diacylglycerol/lipid_kinase"/>
</dbReference>
<keyword evidence="6 12" id="KW-0418">Kinase</keyword>
<name>A0A6A8D8A7_9BACI</name>
<evidence type="ECO:0000256" key="6">
    <source>
        <dbReference type="ARBA" id="ARBA00022777"/>
    </source>
</evidence>
<keyword evidence="13" id="KW-1185">Reference proteome</keyword>
<dbReference type="PROSITE" id="PS50146">
    <property type="entry name" value="DAGK"/>
    <property type="match status" value="1"/>
</dbReference>
<accession>A0A6A8D8A7</accession>
<keyword evidence="10" id="KW-1208">Phospholipid metabolism</keyword>
<dbReference type="Proteomes" id="UP000799092">
    <property type="component" value="Unassembled WGS sequence"/>
</dbReference>
<evidence type="ECO:0000256" key="4">
    <source>
        <dbReference type="ARBA" id="ARBA00022679"/>
    </source>
</evidence>
<comment type="similarity">
    <text evidence="2">Belongs to the diacylglycerol/lipid kinase family.</text>
</comment>
<dbReference type="RefSeq" id="WP_153735649.1">
    <property type="nucleotide sequence ID" value="NZ_WJNG01000003.1"/>
</dbReference>
<dbReference type="GO" id="GO:0004143">
    <property type="term" value="F:ATP-dependent diacylglycerol kinase activity"/>
    <property type="evidence" value="ECO:0007669"/>
    <property type="project" value="TreeGrafter"/>
</dbReference>
<comment type="cofactor">
    <cofactor evidence="1">
        <name>Mg(2+)</name>
        <dbReference type="ChEBI" id="CHEBI:18420"/>
    </cofactor>
</comment>
<dbReference type="OrthoDB" id="142078at2"/>
<dbReference type="InterPro" id="IPR045540">
    <property type="entry name" value="YegS/DAGK_C"/>
</dbReference>
<dbReference type="InterPro" id="IPR016064">
    <property type="entry name" value="NAD/diacylglycerol_kinase_sf"/>
</dbReference>
<dbReference type="Gene3D" id="3.40.50.10330">
    <property type="entry name" value="Probable inorganic polyphosphate/atp-NAD kinase, domain 1"/>
    <property type="match status" value="1"/>
</dbReference>